<sequence>MSISLNLHKIAVVSLPLLKFFERTDILTMLRPFAITYGLLATSYIINNIEEVQKDSSMWKIEKAFIKAFVGENYLPLVLYYILSKMYFVYVVWRLENKKQAVIISAIIMAFWAASTDFKKEFDISEKDYDMVFSMGIGLLIWLWDTSI</sequence>
<reference evidence="2" key="1">
    <citation type="journal article" date="2020" name="Nature">
        <title>Giant virus diversity and host interactions through global metagenomics.</title>
        <authorList>
            <person name="Schulz F."/>
            <person name="Roux S."/>
            <person name="Paez-Espino D."/>
            <person name="Jungbluth S."/>
            <person name="Walsh D.A."/>
            <person name="Denef V.J."/>
            <person name="McMahon K.D."/>
            <person name="Konstantinidis K.T."/>
            <person name="Eloe-Fadrosh E.A."/>
            <person name="Kyrpides N.C."/>
            <person name="Woyke T."/>
        </authorList>
    </citation>
    <scope>NUCLEOTIDE SEQUENCE</scope>
    <source>
        <strain evidence="2">GVMAG-S-ERX556101-89</strain>
    </source>
</reference>
<proteinExistence type="predicted"/>
<organism evidence="2">
    <name type="scientific">viral metagenome</name>
    <dbReference type="NCBI Taxonomy" id="1070528"/>
    <lineage>
        <taxon>unclassified sequences</taxon>
        <taxon>metagenomes</taxon>
        <taxon>organismal metagenomes</taxon>
    </lineage>
</organism>
<keyword evidence="1" id="KW-0812">Transmembrane</keyword>
<feature type="transmembrane region" description="Helical" evidence="1">
    <location>
        <begin position="99"/>
        <end position="116"/>
    </location>
</feature>
<evidence type="ECO:0000256" key="1">
    <source>
        <dbReference type="SAM" id="Phobius"/>
    </source>
</evidence>
<dbReference type="EMBL" id="MN738829">
    <property type="protein sequence ID" value="QHT38243.1"/>
    <property type="molecule type" value="Genomic_DNA"/>
</dbReference>
<keyword evidence="1" id="KW-0472">Membrane</keyword>
<protein>
    <submittedName>
        <fullName evidence="2">Uncharacterized protein</fullName>
    </submittedName>
</protein>
<keyword evidence="1" id="KW-1133">Transmembrane helix</keyword>
<feature type="transmembrane region" description="Helical" evidence="1">
    <location>
        <begin position="26"/>
        <end position="47"/>
    </location>
</feature>
<accession>A0A6C0FC94</accession>
<feature type="transmembrane region" description="Helical" evidence="1">
    <location>
        <begin position="68"/>
        <end position="93"/>
    </location>
</feature>
<name>A0A6C0FC94_9ZZZZ</name>
<dbReference type="AlphaFoldDB" id="A0A6C0FC94"/>
<evidence type="ECO:0000313" key="2">
    <source>
        <dbReference type="EMBL" id="QHT38243.1"/>
    </source>
</evidence>